<protein>
    <recommendedName>
        <fullName evidence="3">Carboxylic ester hydrolase</fullName>
        <ecNumber evidence="3">3.1.1.-</ecNumber>
    </recommendedName>
</protein>
<dbReference type="VEuPathDB" id="FungiDB:PC9H_002414"/>
<dbReference type="InterPro" id="IPR050309">
    <property type="entry name" value="Type-B_Carboxylest/Lipase"/>
</dbReference>
<proteinExistence type="inferred from homology"/>
<dbReference type="InterPro" id="IPR019826">
    <property type="entry name" value="Carboxylesterase_B_AS"/>
</dbReference>
<evidence type="ECO:0000259" key="4">
    <source>
        <dbReference type="Pfam" id="PF00135"/>
    </source>
</evidence>
<dbReference type="RefSeq" id="XP_036625698.1">
    <property type="nucleotide sequence ID" value="XM_036772052.1"/>
</dbReference>
<dbReference type="PANTHER" id="PTHR11559">
    <property type="entry name" value="CARBOXYLESTERASE"/>
    <property type="match status" value="1"/>
</dbReference>
<gene>
    <name evidence="5" type="ORF">PC9H_002414</name>
</gene>
<dbReference type="AlphaFoldDB" id="A0A8H6ZJV8"/>
<reference evidence="5" key="1">
    <citation type="submission" date="2019-07" db="EMBL/GenBank/DDBJ databases">
        <authorList>
            <person name="Palmer J.M."/>
        </authorList>
    </citation>
    <scope>NUCLEOTIDE SEQUENCE</scope>
    <source>
        <strain evidence="5">PC9</strain>
    </source>
</reference>
<name>A0A8H6ZJV8_PLEOS</name>
<evidence type="ECO:0000313" key="5">
    <source>
        <dbReference type="EMBL" id="KAF7416151.1"/>
    </source>
</evidence>
<evidence type="ECO:0000313" key="6">
    <source>
        <dbReference type="Proteomes" id="UP000623687"/>
    </source>
</evidence>
<dbReference type="Proteomes" id="UP000623687">
    <property type="component" value="Unassembled WGS sequence"/>
</dbReference>
<accession>A0A8H6ZJV8</accession>
<dbReference type="Pfam" id="PF00135">
    <property type="entry name" value="COesterase"/>
    <property type="match status" value="1"/>
</dbReference>
<dbReference type="InterPro" id="IPR029058">
    <property type="entry name" value="AB_hydrolase_fold"/>
</dbReference>
<evidence type="ECO:0000256" key="2">
    <source>
        <dbReference type="ARBA" id="ARBA00022801"/>
    </source>
</evidence>
<dbReference type="InterPro" id="IPR002018">
    <property type="entry name" value="CarbesteraseB"/>
</dbReference>
<feature type="domain" description="Carboxylesterase type B" evidence="4">
    <location>
        <begin position="18"/>
        <end position="511"/>
    </location>
</feature>
<dbReference type="PROSITE" id="PS00122">
    <property type="entry name" value="CARBOXYLESTERASE_B_1"/>
    <property type="match status" value="1"/>
</dbReference>
<comment type="caution">
    <text evidence="5">The sequence shown here is derived from an EMBL/GenBank/DDBJ whole genome shotgun (WGS) entry which is preliminary data.</text>
</comment>
<keyword evidence="6" id="KW-1185">Reference proteome</keyword>
<evidence type="ECO:0000256" key="1">
    <source>
        <dbReference type="ARBA" id="ARBA00005964"/>
    </source>
</evidence>
<dbReference type="GeneID" id="59372255"/>
<evidence type="ECO:0000256" key="3">
    <source>
        <dbReference type="RuleBase" id="RU361235"/>
    </source>
</evidence>
<keyword evidence="3" id="KW-0732">Signal</keyword>
<dbReference type="GO" id="GO:0016787">
    <property type="term" value="F:hydrolase activity"/>
    <property type="evidence" value="ECO:0007669"/>
    <property type="project" value="UniProtKB-KW"/>
</dbReference>
<sequence length="536" mass="58186">MLAFVLATLLPALCCALPSVVINGTSILGRALEYANQEAFRGIPYAETPLGRLRFHPPQPKIWSKLSHTFDATEFGSACLQPFALPGVQISEDCLTLNIQRPAGASNASAYPVMVWLHGGGFFAGRSSSPEFNATNLISYSVARGTPIIYVNLNYRLGPLGFPQGTQADNGRLNLGLKDQLFALQWIHDHIAAFGGDPKKVTLFGESAGAFSTSIHLFNPVIEDLIGGVILQSGAPSGGRAESRDAIWQKFVTAAGCRVEDSWTCLQVVDSTTALKAIEAVIEWDNPISFAPALDGPTGLIPDHPSRLYEEGRFAKIPVLSGLNLDEGTMFPPEKVASSQEIREYLSKSYPSSGSDSVALDKVLDTLMSLYPDIPALGSPYNTGNETFGLSSQFKRMAALLGDLMFVAPGRLHLKALALANVPIYSYLFTEKPGSAPPHWGVAHSANIAYAYGQPPTPVSASSQQLAPIMMDYWLSFAYERNPNDGHGHNRREWLPYTLESPIILHLNGEDLRMIPGDYRKDKIEYIMSQAAILGM</sequence>
<dbReference type="EMBL" id="JACETU010000011">
    <property type="protein sequence ID" value="KAF7416151.1"/>
    <property type="molecule type" value="Genomic_DNA"/>
</dbReference>
<comment type="similarity">
    <text evidence="1 3">Belongs to the type-B carboxylesterase/lipase family.</text>
</comment>
<organism evidence="5 6">
    <name type="scientific">Pleurotus ostreatus</name>
    <name type="common">Oyster mushroom</name>
    <name type="synonym">White-rot fungus</name>
    <dbReference type="NCBI Taxonomy" id="5322"/>
    <lineage>
        <taxon>Eukaryota</taxon>
        <taxon>Fungi</taxon>
        <taxon>Dikarya</taxon>
        <taxon>Basidiomycota</taxon>
        <taxon>Agaricomycotina</taxon>
        <taxon>Agaricomycetes</taxon>
        <taxon>Agaricomycetidae</taxon>
        <taxon>Agaricales</taxon>
        <taxon>Pleurotineae</taxon>
        <taxon>Pleurotaceae</taxon>
        <taxon>Pleurotus</taxon>
    </lineage>
</organism>
<keyword evidence="2 3" id="KW-0378">Hydrolase</keyword>
<dbReference type="Gene3D" id="3.40.50.1820">
    <property type="entry name" value="alpha/beta hydrolase"/>
    <property type="match status" value="1"/>
</dbReference>
<feature type="chain" id="PRO_5034604398" description="Carboxylic ester hydrolase" evidence="3">
    <location>
        <begin position="17"/>
        <end position="536"/>
    </location>
</feature>
<dbReference type="OrthoDB" id="408631at2759"/>
<dbReference type="EC" id="3.1.1.-" evidence="3"/>
<feature type="signal peptide" evidence="3">
    <location>
        <begin position="1"/>
        <end position="16"/>
    </location>
</feature>
<dbReference type="SUPFAM" id="SSF53474">
    <property type="entry name" value="alpha/beta-Hydrolases"/>
    <property type="match status" value="1"/>
</dbReference>